<evidence type="ECO:0000256" key="5">
    <source>
        <dbReference type="ARBA" id="ARBA00022537"/>
    </source>
</evidence>
<dbReference type="SUPFAM" id="SSF50814">
    <property type="entry name" value="Lipocalins"/>
    <property type="match status" value="1"/>
</dbReference>
<dbReference type="InterPro" id="IPR000566">
    <property type="entry name" value="Lipocln_cytosolic_FA-bd_dom"/>
</dbReference>
<sequence>MPPARAVLLVALLLAAGSLGQGPRRPPRPPAPARTLQPQAGFDARQFAGTWLLVAVGSACRVLREQGHRAEATTLHVAPQGTAMAVSTLRKLDGICWQVRQLYGDTGVPGRFLLQARGARGAVHVVVAETDYQGFAILYLERAGRLSVKLYARSLPVSDSVLSGFERRVQEAHLTEDQVLFFPKYGFCEAADQFHVLDEVRR</sequence>
<dbReference type="InterPro" id="IPR002968">
    <property type="entry name" value="A1-microglobln"/>
</dbReference>
<evidence type="ECO:0000256" key="13">
    <source>
        <dbReference type="ARBA" id="ARBA00023136"/>
    </source>
</evidence>
<dbReference type="PRINTS" id="PR00179">
    <property type="entry name" value="LIPOCALIN"/>
</dbReference>
<evidence type="ECO:0000256" key="6">
    <source>
        <dbReference type="ARBA" id="ARBA00022588"/>
    </source>
</evidence>
<evidence type="ECO:0000256" key="19">
    <source>
        <dbReference type="ARBA" id="ARBA00093472"/>
    </source>
</evidence>
<keyword evidence="14" id="KW-1015">Disulfide bond</keyword>
<evidence type="ECO:0000256" key="7">
    <source>
        <dbReference type="ARBA" id="ARBA00022729"/>
    </source>
</evidence>
<evidence type="ECO:0000313" key="23">
    <source>
        <dbReference type="Ensembl" id="ENSPSMP00000009390.1"/>
    </source>
</evidence>
<keyword evidence="10" id="KW-0180">Complement pathway</keyword>
<dbReference type="Pfam" id="PF00061">
    <property type="entry name" value="Lipocalin"/>
    <property type="match status" value="1"/>
</dbReference>
<evidence type="ECO:0000256" key="9">
    <source>
        <dbReference type="ARBA" id="ARBA00022859"/>
    </source>
</evidence>
<keyword evidence="12" id="KW-0683">Retinol-binding</keyword>
<dbReference type="GO" id="GO:0006958">
    <property type="term" value="P:complement activation, classical pathway"/>
    <property type="evidence" value="ECO:0007669"/>
    <property type="project" value="UniProtKB-KW"/>
</dbReference>
<reference evidence="23" key="2">
    <citation type="submission" date="2025-09" db="UniProtKB">
        <authorList>
            <consortium name="Ensembl"/>
        </authorList>
    </citation>
    <scope>IDENTIFICATION</scope>
</reference>
<dbReference type="GO" id="GO:0001848">
    <property type="term" value="F:complement binding"/>
    <property type="evidence" value="ECO:0007669"/>
    <property type="project" value="TreeGrafter"/>
</dbReference>
<keyword evidence="15" id="KW-0179">Complement alternate pathway</keyword>
<dbReference type="GO" id="GO:0072562">
    <property type="term" value="C:blood microparticle"/>
    <property type="evidence" value="ECO:0007669"/>
    <property type="project" value="TreeGrafter"/>
</dbReference>
<keyword evidence="7 21" id="KW-0732">Signal</keyword>
<evidence type="ECO:0000256" key="11">
    <source>
        <dbReference type="ARBA" id="ARBA00023058"/>
    </source>
</evidence>
<evidence type="ECO:0000256" key="1">
    <source>
        <dbReference type="ARBA" id="ARBA00004175"/>
    </source>
</evidence>
<evidence type="ECO:0000256" key="10">
    <source>
        <dbReference type="ARBA" id="ARBA00022875"/>
    </source>
</evidence>
<keyword evidence="13" id="KW-0472">Membrane</keyword>
<dbReference type="Gene3D" id="2.40.128.20">
    <property type="match status" value="1"/>
</dbReference>
<dbReference type="GO" id="GO:0005579">
    <property type="term" value="C:membrane attack complex"/>
    <property type="evidence" value="ECO:0007669"/>
    <property type="project" value="UniProtKB-KW"/>
</dbReference>
<feature type="chain" id="PRO_5034014609" description="Complement component C8 gamma chain" evidence="21">
    <location>
        <begin position="21"/>
        <end position="202"/>
    </location>
</feature>
<proteinExistence type="inferred from homology"/>
<evidence type="ECO:0000313" key="24">
    <source>
        <dbReference type="Proteomes" id="UP000694414"/>
    </source>
</evidence>
<comment type="subunit">
    <text evidence="19">Heterotrimer of 3 chains: alpha (C8A), beta (C8B) and gamma (C8G); the alpha and gamma chains are disulfide bonded. Component of the membrane attack complex (MAC), composed of complement C5b, C6, C7, C8A, C8B, C8G and multiple copies of the pore-forming subunit C9.</text>
</comment>
<dbReference type="AlphaFoldDB" id="A0A8C9DH81"/>
<evidence type="ECO:0000256" key="16">
    <source>
        <dbReference type="ARBA" id="ARBA00023298"/>
    </source>
</evidence>
<dbReference type="GO" id="GO:0019841">
    <property type="term" value="F:retinol binding"/>
    <property type="evidence" value="ECO:0007669"/>
    <property type="project" value="UniProtKB-KW"/>
</dbReference>
<evidence type="ECO:0000256" key="8">
    <source>
        <dbReference type="ARBA" id="ARBA00022852"/>
    </source>
</evidence>
<evidence type="ECO:0000256" key="12">
    <source>
        <dbReference type="ARBA" id="ARBA00023072"/>
    </source>
</evidence>
<dbReference type="InterPro" id="IPR022272">
    <property type="entry name" value="Lipocalin_CS"/>
</dbReference>
<dbReference type="Proteomes" id="UP000694414">
    <property type="component" value="Unplaced"/>
</dbReference>
<dbReference type="PRINTS" id="PR01215">
    <property type="entry name" value="A1MCGLOBULIN"/>
</dbReference>
<gene>
    <name evidence="23" type="primary">C8G</name>
</gene>
<dbReference type="PANTHER" id="PTHR47304">
    <property type="entry name" value="COMPLEMENT COMPONENT C8 GAMMA CHAIN"/>
    <property type="match status" value="1"/>
</dbReference>
<evidence type="ECO:0000256" key="20">
    <source>
        <dbReference type="RuleBase" id="RU003695"/>
    </source>
</evidence>
<keyword evidence="4" id="KW-0964">Secreted</keyword>
<keyword evidence="24" id="KW-1185">Reference proteome</keyword>
<evidence type="ECO:0000256" key="3">
    <source>
        <dbReference type="ARBA" id="ARBA00006889"/>
    </source>
</evidence>
<evidence type="ECO:0000259" key="22">
    <source>
        <dbReference type="Pfam" id="PF00061"/>
    </source>
</evidence>
<dbReference type="PROSITE" id="PS00213">
    <property type="entry name" value="LIPOCALIN"/>
    <property type="match status" value="1"/>
</dbReference>
<evidence type="ECO:0000256" key="21">
    <source>
        <dbReference type="SAM" id="SignalP"/>
    </source>
</evidence>
<keyword evidence="5" id="KW-1052">Target cell membrane</keyword>
<dbReference type="GO" id="GO:0031640">
    <property type="term" value="P:killing of cells of another organism"/>
    <property type="evidence" value="ECO:0007669"/>
    <property type="project" value="UniProtKB-KW"/>
</dbReference>
<dbReference type="PANTHER" id="PTHR47304:SF1">
    <property type="entry name" value="COMPLEMENT COMPONENT C8 GAMMA CHAIN"/>
    <property type="match status" value="1"/>
</dbReference>
<keyword evidence="6" id="KW-0399">Innate immunity</keyword>
<evidence type="ECO:0000256" key="4">
    <source>
        <dbReference type="ARBA" id="ARBA00022525"/>
    </source>
</evidence>
<dbReference type="GO" id="GO:0070062">
    <property type="term" value="C:extracellular exosome"/>
    <property type="evidence" value="ECO:0007669"/>
    <property type="project" value="TreeGrafter"/>
</dbReference>
<protein>
    <recommendedName>
        <fullName evidence="17">Complement component C8 gamma chain</fullName>
    </recommendedName>
</protein>
<feature type="domain" description="Lipocalin/cytosolic fatty-acid binding" evidence="22">
    <location>
        <begin position="48"/>
        <end position="184"/>
    </location>
</feature>
<feature type="signal peptide" evidence="21">
    <location>
        <begin position="1"/>
        <end position="20"/>
    </location>
</feature>
<reference evidence="23" key="1">
    <citation type="submission" date="2025-08" db="UniProtKB">
        <authorList>
            <consortium name="Ensembl"/>
        </authorList>
    </citation>
    <scope>IDENTIFICATION</scope>
</reference>
<evidence type="ECO:0000256" key="15">
    <source>
        <dbReference type="ARBA" id="ARBA00023162"/>
    </source>
</evidence>
<keyword evidence="8" id="KW-0204">Cytolysis</keyword>
<dbReference type="InterPro" id="IPR012674">
    <property type="entry name" value="Calycin"/>
</dbReference>
<organism evidence="23 24">
    <name type="scientific">Prolemur simus</name>
    <name type="common">Greater bamboo lemur</name>
    <name type="synonym">Hapalemur simus</name>
    <dbReference type="NCBI Taxonomy" id="1328070"/>
    <lineage>
        <taxon>Eukaryota</taxon>
        <taxon>Metazoa</taxon>
        <taxon>Chordata</taxon>
        <taxon>Craniata</taxon>
        <taxon>Vertebrata</taxon>
        <taxon>Euteleostomi</taxon>
        <taxon>Mammalia</taxon>
        <taxon>Eutheria</taxon>
        <taxon>Euarchontoglires</taxon>
        <taxon>Primates</taxon>
        <taxon>Strepsirrhini</taxon>
        <taxon>Lemuriformes</taxon>
        <taxon>Lemuridae</taxon>
        <taxon>Prolemur</taxon>
    </lineage>
</organism>
<comment type="function">
    <text evidence="18">Component of the membrane attack complex (MAC), a multiprotein complex activated by the complement cascade, which inserts into a target cell membrane and forms a pore, leading to target cell membrane rupture and cell lysis. The MAC is initiated by proteolytic cleavage of C5 into complement C5b in response to the classical, alternative, lectin and GZMK complement pathways. The complement pathways consist in a cascade of proteins that leads to phagocytosis and breakdown of pathogens and signaling that strengthens the adaptive immune system. C8G, together with C8A and C8B, inserts into the target membrane, but does not form pores by itself. During MAC assembly, associates with C5b, C6 and C7 to form the C5b8 intermediate complex that inserts into the target membrane and traverses the bilayer increasing membrane rigidity.</text>
</comment>
<dbReference type="GO" id="GO:0044218">
    <property type="term" value="C:other organism cell membrane"/>
    <property type="evidence" value="ECO:0007669"/>
    <property type="project" value="UniProtKB-KW"/>
</dbReference>
<keyword evidence="9" id="KW-0391">Immunity</keyword>
<evidence type="ECO:0000256" key="17">
    <source>
        <dbReference type="ARBA" id="ARBA00069448"/>
    </source>
</evidence>
<keyword evidence="16" id="KW-1053">Target membrane</keyword>
<dbReference type="FunFam" id="2.40.128.20:FF:000015">
    <property type="entry name" value="Complement component C8 gamma chain"/>
    <property type="match status" value="1"/>
</dbReference>
<comment type="subcellular location">
    <subcellularLocation>
        <location evidence="2">Secreted</location>
    </subcellularLocation>
    <subcellularLocation>
        <location evidence="1">Target cell membrane</location>
    </subcellularLocation>
</comment>
<accession>A0A8C9DH81</accession>
<evidence type="ECO:0000256" key="18">
    <source>
        <dbReference type="ARBA" id="ARBA00093391"/>
    </source>
</evidence>
<dbReference type="GeneTree" id="ENSGT00440000034309"/>
<name>A0A8C9DH81_PROSS</name>
<evidence type="ECO:0000256" key="2">
    <source>
        <dbReference type="ARBA" id="ARBA00004613"/>
    </source>
</evidence>
<dbReference type="Ensembl" id="ENSPSMT00000011005.1">
    <property type="protein sequence ID" value="ENSPSMP00000009390.1"/>
    <property type="gene ID" value="ENSPSMG00000006875.1"/>
</dbReference>
<evidence type="ECO:0000256" key="14">
    <source>
        <dbReference type="ARBA" id="ARBA00023157"/>
    </source>
</evidence>
<keyword evidence="11" id="KW-0473">Membrane attack complex</keyword>
<comment type="similarity">
    <text evidence="3 20">Belongs to the calycin superfamily. Lipocalin family.</text>
</comment>
<dbReference type="GO" id="GO:0006957">
    <property type="term" value="P:complement activation, alternative pathway"/>
    <property type="evidence" value="ECO:0007669"/>
    <property type="project" value="UniProtKB-KW"/>
</dbReference>
<dbReference type="InterPro" id="IPR043245">
    <property type="entry name" value="C8G"/>
</dbReference>